<keyword evidence="1" id="KW-0596">Phosphopantetheine</keyword>
<dbReference type="Proteomes" id="UP000695562">
    <property type="component" value="Unassembled WGS sequence"/>
</dbReference>
<keyword evidence="2" id="KW-0597">Phosphoprotein</keyword>
<dbReference type="SUPFAM" id="SSF51735">
    <property type="entry name" value="NAD(P)-binding Rossmann-fold domains"/>
    <property type="match status" value="1"/>
</dbReference>
<organism evidence="4 5">
    <name type="scientific">Polysphondylium violaceum</name>
    <dbReference type="NCBI Taxonomy" id="133409"/>
    <lineage>
        <taxon>Eukaryota</taxon>
        <taxon>Amoebozoa</taxon>
        <taxon>Evosea</taxon>
        <taxon>Eumycetozoa</taxon>
        <taxon>Dictyostelia</taxon>
        <taxon>Dictyosteliales</taxon>
        <taxon>Dictyosteliaceae</taxon>
        <taxon>Polysphondylium</taxon>
    </lineage>
</organism>
<comment type="caution">
    <text evidence="4">The sequence shown here is derived from an EMBL/GenBank/DDBJ whole genome shotgun (WGS) entry which is preliminary data.</text>
</comment>
<dbReference type="Gene3D" id="3.40.50.720">
    <property type="entry name" value="NAD(P)-binding Rossmann-like Domain"/>
    <property type="match status" value="1"/>
</dbReference>
<gene>
    <name evidence="4" type="ORF">CYY_001937</name>
</gene>
<keyword evidence="5" id="KW-1185">Reference proteome</keyword>
<dbReference type="PANTHER" id="PTHR44845:SF6">
    <property type="entry name" value="BETA-ALANINE-ACTIVATING ENZYME"/>
    <property type="match status" value="1"/>
</dbReference>
<sequence>MTSFSLLQKKTIEYWYNETLLEDNFPTPNNKFLSSQFKNILIIGSNTLLNFYLLKQLLKRDDCESIYILNKFTIDEQQEKQNIFQAIESLTGAEISKDDREKLKLLNSDLKNGQKMFGLSKHIYENLSSTIDIIINSGSIVDFSLSYELSKIENVNGIKQVLKFSNSNPNYLMKIVHLSSISLFFNNEKVLEEKDLPELGLLNGKYGYYQSKTISEYILKEASSRGYKILLIRVPTLISIEKGVVDEFDLFISLLKKSLSNGIFPDMAHFENYNVVQVEWFSRVLFKLITDNSLVIQENLNIFNPSHFTQIRPIVHTISKEFNIPTINMDDWISHIGLSKDISIKNKAAIVNFFCKQKKFISPMSIKTWNYLVGINEHSNINIDYNSFLKFLNIDLNYKKNSLL</sequence>
<evidence type="ECO:0000313" key="4">
    <source>
        <dbReference type="EMBL" id="KAF2076748.1"/>
    </source>
</evidence>
<evidence type="ECO:0000313" key="5">
    <source>
        <dbReference type="Proteomes" id="UP000695562"/>
    </source>
</evidence>
<evidence type="ECO:0000259" key="3">
    <source>
        <dbReference type="Pfam" id="PF07993"/>
    </source>
</evidence>
<evidence type="ECO:0000256" key="1">
    <source>
        <dbReference type="ARBA" id="ARBA00022450"/>
    </source>
</evidence>
<dbReference type="InterPro" id="IPR036291">
    <property type="entry name" value="NAD(P)-bd_dom_sf"/>
</dbReference>
<dbReference type="InterPro" id="IPR013120">
    <property type="entry name" value="FAR_NAD-bd"/>
</dbReference>
<reference evidence="4" key="1">
    <citation type="submission" date="2020-01" db="EMBL/GenBank/DDBJ databases">
        <title>Development of genomics and gene disruption for Polysphondylium violaceum indicates a role for the polyketide synthase stlB in stalk morphogenesis.</title>
        <authorList>
            <person name="Narita B."/>
            <person name="Kawabe Y."/>
            <person name="Kin K."/>
            <person name="Saito T."/>
            <person name="Gibbs R."/>
            <person name="Kuspa A."/>
            <person name="Muzny D."/>
            <person name="Queller D."/>
            <person name="Richards S."/>
            <person name="Strassman J."/>
            <person name="Sucgang R."/>
            <person name="Worley K."/>
            <person name="Schaap P."/>
        </authorList>
    </citation>
    <scope>NUCLEOTIDE SEQUENCE</scope>
    <source>
        <strain evidence="4">QSvi11</strain>
    </source>
</reference>
<protein>
    <recommendedName>
        <fullName evidence="3">Thioester reductase (TE) domain-containing protein</fullName>
    </recommendedName>
</protein>
<dbReference type="EMBL" id="AJWJ01000050">
    <property type="protein sequence ID" value="KAF2076748.1"/>
    <property type="molecule type" value="Genomic_DNA"/>
</dbReference>
<name>A0A8J4PYX3_9MYCE</name>
<accession>A0A8J4PYX3</accession>
<evidence type="ECO:0000256" key="2">
    <source>
        <dbReference type="ARBA" id="ARBA00022553"/>
    </source>
</evidence>
<proteinExistence type="predicted"/>
<dbReference type="OrthoDB" id="20372at2759"/>
<feature type="domain" description="Thioester reductase (TE)" evidence="3">
    <location>
        <begin position="49"/>
        <end position="283"/>
    </location>
</feature>
<dbReference type="AlphaFoldDB" id="A0A8J4PYX3"/>
<dbReference type="PANTHER" id="PTHR44845">
    <property type="entry name" value="CARRIER DOMAIN-CONTAINING PROTEIN"/>
    <property type="match status" value="1"/>
</dbReference>
<dbReference type="Pfam" id="PF07993">
    <property type="entry name" value="NAD_binding_4"/>
    <property type="match status" value="1"/>
</dbReference>